<comment type="caution">
    <text evidence="1">The sequence shown here is derived from an EMBL/GenBank/DDBJ whole genome shotgun (WGS) entry which is preliminary data.</text>
</comment>
<name>A0A4U5MLV8_STECR</name>
<sequence>MSADADFAVSEFFSSSEFRTELIEPKNTRNCRQFGVCGSNLGAVAVAKPTGHRRRRNACKRKSLRYHNPLIDSIRQLVSGNFATDEHTDTSRSFCFLYIKDA</sequence>
<proteinExistence type="predicted"/>
<protein>
    <submittedName>
        <fullName evidence="1">Uncharacterized protein</fullName>
    </submittedName>
</protein>
<dbReference type="EMBL" id="AZBU02000007">
    <property type="protein sequence ID" value="TKR70489.1"/>
    <property type="molecule type" value="Genomic_DNA"/>
</dbReference>
<evidence type="ECO:0000313" key="2">
    <source>
        <dbReference type="Proteomes" id="UP000298663"/>
    </source>
</evidence>
<gene>
    <name evidence="1" type="ORF">L596_022512</name>
</gene>
<dbReference type="AlphaFoldDB" id="A0A4U5MLV8"/>
<reference evidence="1 2" key="1">
    <citation type="journal article" date="2015" name="Genome Biol.">
        <title>Comparative genomics of Steinernema reveals deeply conserved gene regulatory networks.</title>
        <authorList>
            <person name="Dillman A.R."/>
            <person name="Macchietto M."/>
            <person name="Porter C.F."/>
            <person name="Rogers A."/>
            <person name="Williams B."/>
            <person name="Antoshechkin I."/>
            <person name="Lee M.M."/>
            <person name="Goodwin Z."/>
            <person name="Lu X."/>
            <person name="Lewis E.E."/>
            <person name="Goodrich-Blair H."/>
            <person name="Stock S.P."/>
            <person name="Adams B.J."/>
            <person name="Sternberg P.W."/>
            <person name="Mortazavi A."/>
        </authorList>
    </citation>
    <scope>NUCLEOTIDE SEQUENCE [LARGE SCALE GENOMIC DNA]</scope>
    <source>
        <strain evidence="1 2">ALL</strain>
    </source>
</reference>
<accession>A0A4U5MLV8</accession>
<keyword evidence="2" id="KW-1185">Reference proteome</keyword>
<reference evidence="1 2" key="2">
    <citation type="journal article" date="2019" name="G3 (Bethesda)">
        <title>Hybrid Assembly of the Genome of the Entomopathogenic Nematode Steinernema carpocapsae Identifies the X-Chromosome.</title>
        <authorList>
            <person name="Serra L."/>
            <person name="Macchietto M."/>
            <person name="Macias-Munoz A."/>
            <person name="McGill C.J."/>
            <person name="Rodriguez I.M."/>
            <person name="Rodriguez B."/>
            <person name="Murad R."/>
            <person name="Mortazavi A."/>
        </authorList>
    </citation>
    <scope>NUCLEOTIDE SEQUENCE [LARGE SCALE GENOMIC DNA]</scope>
    <source>
        <strain evidence="1 2">ALL</strain>
    </source>
</reference>
<organism evidence="1 2">
    <name type="scientific">Steinernema carpocapsae</name>
    <name type="common">Entomopathogenic nematode</name>
    <dbReference type="NCBI Taxonomy" id="34508"/>
    <lineage>
        <taxon>Eukaryota</taxon>
        <taxon>Metazoa</taxon>
        <taxon>Ecdysozoa</taxon>
        <taxon>Nematoda</taxon>
        <taxon>Chromadorea</taxon>
        <taxon>Rhabditida</taxon>
        <taxon>Tylenchina</taxon>
        <taxon>Panagrolaimomorpha</taxon>
        <taxon>Strongyloidoidea</taxon>
        <taxon>Steinernematidae</taxon>
        <taxon>Steinernema</taxon>
    </lineage>
</organism>
<evidence type="ECO:0000313" key="1">
    <source>
        <dbReference type="EMBL" id="TKR70489.1"/>
    </source>
</evidence>
<dbReference type="Proteomes" id="UP000298663">
    <property type="component" value="Unassembled WGS sequence"/>
</dbReference>